<reference evidence="1" key="1">
    <citation type="journal article" date="2020" name="Nature">
        <title>Giant virus diversity and host interactions through global metagenomics.</title>
        <authorList>
            <person name="Schulz F."/>
            <person name="Roux S."/>
            <person name="Paez-Espino D."/>
            <person name="Jungbluth S."/>
            <person name="Walsh D.A."/>
            <person name="Denef V.J."/>
            <person name="McMahon K.D."/>
            <person name="Konstantinidis K.T."/>
            <person name="Eloe-Fadrosh E.A."/>
            <person name="Kyrpides N.C."/>
            <person name="Woyke T."/>
        </authorList>
    </citation>
    <scope>NUCLEOTIDE SEQUENCE</scope>
    <source>
        <strain evidence="1">GVMAG-S-1101164-105</strain>
    </source>
</reference>
<dbReference type="EMBL" id="MN740744">
    <property type="protein sequence ID" value="QHU09721.1"/>
    <property type="molecule type" value="Genomic_DNA"/>
</dbReference>
<protein>
    <recommendedName>
        <fullName evidence="2">Glycosyltransferase</fullName>
    </recommendedName>
</protein>
<proteinExistence type="predicted"/>
<accession>A0A6C0JXR4</accession>
<organism evidence="1">
    <name type="scientific">viral metagenome</name>
    <dbReference type="NCBI Taxonomy" id="1070528"/>
    <lineage>
        <taxon>unclassified sequences</taxon>
        <taxon>metagenomes</taxon>
        <taxon>organismal metagenomes</taxon>
    </lineage>
</organism>
<dbReference type="AlphaFoldDB" id="A0A6C0JXR4"/>
<evidence type="ECO:0000313" key="1">
    <source>
        <dbReference type="EMBL" id="QHU09721.1"/>
    </source>
</evidence>
<name>A0A6C0JXR4_9ZZZZ</name>
<dbReference type="InterPro" id="IPR029044">
    <property type="entry name" value="Nucleotide-diphossugar_trans"/>
</dbReference>
<sequence>MDVWPTDKIPGVYVLCHPEKERARFHRIIPHIVMRGIPKETLRFIAPTWGDNIDNASIFKIYDPYLNRGSLPPFSFKASCLSKGEISLNINFYSAIRHALDNNKDDQYMIILESDSYLRRDIVPRMNQILADLSGTEWDYVSLGEGVGTRPPGAEPSYYSEQKLYSPPHSWVFRCTDSMMFHPKFLKQLASTFLPFRECLDWELNFQLALHQGKALWADPPVSEQGTCFRRYATGLA</sequence>
<evidence type="ECO:0008006" key="2">
    <source>
        <dbReference type="Google" id="ProtNLM"/>
    </source>
</evidence>
<dbReference type="SUPFAM" id="SSF53448">
    <property type="entry name" value="Nucleotide-diphospho-sugar transferases"/>
    <property type="match status" value="1"/>
</dbReference>